<proteinExistence type="inferred from homology"/>
<dbReference type="EMBL" id="JAJVKT010000017">
    <property type="protein sequence ID" value="MCE7509731.1"/>
    <property type="molecule type" value="Genomic_DNA"/>
</dbReference>
<accession>A0A9Q3ZFJ7</accession>
<dbReference type="AlphaFoldDB" id="A0A9Q3ZFJ7"/>
<protein>
    <submittedName>
        <fullName evidence="4">IS3 family transposase</fullName>
    </submittedName>
</protein>
<dbReference type="GO" id="GO:0003677">
    <property type="term" value="F:DNA binding"/>
    <property type="evidence" value="ECO:0007669"/>
    <property type="project" value="InterPro"/>
</dbReference>
<dbReference type="Gene3D" id="1.10.10.60">
    <property type="entry name" value="Homeodomain-like"/>
    <property type="match status" value="1"/>
</dbReference>
<dbReference type="GO" id="GO:0006313">
    <property type="term" value="P:DNA transposition"/>
    <property type="evidence" value="ECO:0007669"/>
    <property type="project" value="InterPro"/>
</dbReference>
<dbReference type="InterPro" id="IPR009057">
    <property type="entry name" value="Homeodomain-like_sf"/>
</dbReference>
<dbReference type="InterPro" id="IPR012337">
    <property type="entry name" value="RNaseH-like_sf"/>
</dbReference>
<dbReference type="InterPro" id="IPR048020">
    <property type="entry name" value="Transpos_IS3"/>
</dbReference>
<feature type="domain" description="Integrase catalytic" evidence="3">
    <location>
        <begin position="199"/>
        <end position="360"/>
    </location>
</feature>
<dbReference type="InterPro" id="IPR001584">
    <property type="entry name" value="Integrase_cat-core"/>
</dbReference>
<evidence type="ECO:0000256" key="1">
    <source>
        <dbReference type="ARBA" id="ARBA00009964"/>
    </source>
</evidence>
<comment type="caution">
    <text evidence="4">The sequence shown here is derived from an EMBL/GenBank/DDBJ whole genome shotgun (WGS) entry which is preliminary data.</text>
</comment>
<name>A0A9Q3ZFJ7_9GAMM</name>
<dbReference type="GO" id="GO:0004803">
    <property type="term" value="F:transposase activity"/>
    <property type="evidence" value="ECO:0007669"/>
    <property type="project" value="InterPro"/>
</dbReference>
<feature type="coiled-coil region" evidence="2">
    <location>
        <begin position="48"/>
        <end position="75"/>
    </location>
</feature>
<dbReference type="SUPFAM" id="SSF46689">
    <property type="entry name" value="Homeodomain-like"/>
    <property type="match status" value="1"/>
</dbReference>
<keyword evidence="2" id="KW-0175">Coiled coil</keyword>
<dbReference type="InterPro" id="IPR036397">
    <property type="entry name" value="RNaseH_sf"/>
</dbReference>
<dbReference type="NCBIfam" id="NF033516">
    <property type="entry name" value="transpos_IS3"/>
    <property type="match status" value="1"/>
</dbReference>
<evidence type="ECO:0000256" key="2">
    <source>
        <dbReference type="SAM" id="Coils"/>
    </source>
</evidence>
<dbReference type="InterPro" id="IPR002514">
    <property type="entry name" value="Transposase_8"/>
</dbReference>
<dbReference type="Pfam" id="PF13276">
    <property type="entry name" value="HTH_21"/>
    <property type="match status" value="1"/>
</dbReference>
<reference evidence="4" key="1">
    <citation type="submission" date="2022-01" db="EMBL/GenBank/DDBJ databases">
        <authorList>
            <person name="Karlyshev A.V."/>
            <person name="Jaspars M."/>
        </authorList>
    </citation>
    <scope>NUCLEOTIDE SEQUENCE</scope>
    <source>
        <strain evidence="4">AGSA3-2</strain>
    </source>
</reference>
<dbReference type="Pfam" id="PF01527">
    <property type="entry name" value="HTH_Tnp_1"/>
    <property type="match status" value="1"/>
</dbReference>
<dbReference type="RefSeq" id="WP_233925963.1">
    <property type="nucleotide sequence ID" value="NZ_CP102389.1"/>
</dbReference>
<evidence type="ECO:0000259" key="3">
    <source>
        <dbReference type="PROSITE" id="PS50994"/>
    </source>
</evidence>
<comment type="similarity">
    <text evidence="1">Belongs to the transposase 8 family.</text>
</comment>
<dbReference type="GO" id="GO:0015074">
    <property type="term" value="P:DNA integration"/>
    <property type="evidence" value="ECO:0007669"/>
    <property type="project" value="InterPro"/>
</dbReference>
<evidence type="ECO:0000313" key="4">
    <source>
        <dbReference type="EMBL" id="MCE7509731.1"/>
    </source>
</evidence>
<dbReference type="InterPro" id="IPR025948">
    <property type="entry name" value="HTH-like_dom"/>
</dbReference>
<dbReference type="PROSITE" id="PS50994">
    <property type="entry name" value="INTEGRASE"/>
    <property type="match status" value="1"/>
</dbReference>
<organism evidence="4 5">
    <name type="scientific">Alloalcanivorax xenomutans</name>
    <dbReference type="NCBI Taxonomy" id="1094342"/>
    <lineage>
        <taxon>Bacteria</taxon>
        <taxon>Pseudomonadati</taxon>
        <taxon>Pseudomonadota</taxon>
        <taxon>Gammaproteobacteria</taxon>
        <taxon>Oceanospirillales</taxon>
        <taxon>Alcanivoracaceae</taxon>
        <taxon>Alloalcanivorax</taxon>
    </lineage>
</organism>
<dbReference type="Gene3D" id="3.30.420.10">
    <property type="entry name" value="Ribonuclease H-like superfamily/Ribonuclease H"/>
    <property type="match status" value="1"/>
</dbReference>
<dbReference type="PANTHER" id="PTHR47515">
    <property type="entry name" value="LOW CALCIUM RESPONSE LOCUS PROTEIN T"/>
    <property type="match status" value="1"/>
</dbReference>
<keyword evidence="5" id="KW-1185">Reference proteome</keyword>
<gene>
    <name evidence="4" type="ORF">LZG35_13885</name>
</gene>
<dbReference type="PANTHER" id="PTHR47515:SF1">
    <property type="entry name" value="BLR2054 PROTEIN"/>
    <property type="match status" value="1"/>
</dbReference>
<evidence type="ECO:0000313" key="5">
    <source>
        <dbReference type="Proteomes" id="UP001107961"/>
    </source>
</evidence>
<dbReference type="SUPFAM" id="SSF53098">
    <property type="entry name" value="Ribonuclease H-like"/>
    <property type="match status" value="1"/>
</dbReference>
<dbReference type="Proteomes" id="UP001107961">
    <property type="component" value="Unassembled WGS sequence"/>
</dbReference>
<dbReference type="Pfam" id="PF13683">
    <property type="entry name" value="rve_3"/>
    <property type="match status" value="1"/>
</dbReference>
<sequence>MKKRFTEEQIIPILKEAEAGLPVKELCRKYNISDATFYTWRKKYGGLEVSEARRLRALEEENARLKKLLAESMLDTEALKAALNRKLLTVGNKREAVRTMLSETTISERKACSLVGLSRATMRYQSQRSPEERELTERIKAIAFERRRFGYRRVHQLLRREGAEVNHKKVYRLYREAGLAVRKRKRRKGVMVERQPLVLPDAPNHTWSMDFVMDSLANGRRIKCLTIVDDFTKECLDIPVAMGISGEQVVRTLDGIAAFRGYPKAVRTDQGPEFTGRALDQWAYHHGVELKLIQPGKPMQNGYVESFNGKFRDECLNEHWFRDLAHAREKISNWRLDYNERRPHSSLGYQTPLEFASALRLGKTDSKVTDITREQLD</sequence>